<dbReference type="InterPro" id="IPR004457">
    <property type="entry name" value="Znf_ZPR1"/>
</dbReference>
<reference evidence="2" key="1">
    <citation type="submission" date="2021-01" db="EMBL/GenBank/DDBJ databases">
        <authorList>
            <consortium name="Genoscope - CEA"/>
            <person name="William W."/>
        </authorList>
    </citation>
    <scope>NUCLEOTIDE SEQUENCE</scope>
</reference>
<accession>A0A8S1KWI2</accession>
<evidence type="ECO:0000259" key="1">
    <source>
        <dbReference type="SMART" id="SM00709"/>
    </source>
</evidence>
<dbReference type="InterPro" id="IPR040141">
    <property type="entry name" value="ZPR1"/>
</dbReference>
<dbReference type="Pfam" id="PF22794">
    <property type="entry name" value="jr-ZPR1"/>
    <property type="match status" value="1"/>
</dbReference>
<dbReference type="Pfam" id="PF03367">
    <property type="entry name" value="Zn_ribbon_ZPR1"/>
    <property type="match status" value="1"/>
</dbReference>
<dbReference type="GO" id="GO:0008270">
    <property type="term" value="F:zinc ion binding"/>
    <property type="evidence" value="ECO:0007669"/>
    <property type="project" value="InterPro"/>
</dbReference>
<dbReference type="EMBL" id="CAJJDM010000028">
    <property type="protein sequence ID" value="CAD8059830.1"/>
    <property type="molecule type" value="Genomic_DNA"/>
</dbReference>
<feature type="domain" description="Zinc finger ZPR1-type" evidence="1">
    <location>
        <begin position="40"/>
        <end position="198"/>
    </location>
</feature>
<dbReference type="InterPro" id="IPR056180">
    <property type="entry name" value="ZPR1_jr_dom"/>
</dbReference>
<keyword evidence="3" id="KW-1185">Reference proteome</keyword>
<gene>
    <name evidence="2" type="ORF">PPRIM_AZ9-3.1.T0290188</name>
</gene>
<dbReference type="AlphaFoldDB" id="A0A8S1KWI2"/>
<organism evidence="2 3">
    <name type="scientific">Paramecium primaurelia</name>
    <dbReference type="NCBI Taxonomy" id="5886"/>
    <lineage>
        <taxon>Eukaryota</taxon>
        <taxon>Sar</taxon>
        <taxon>Alveolata</taxon>
        <taxon>Ciliophora</taxon>
        <taxon>Intramacronucleata</taxon>
        <taxon>Oligohymenophorea</taxon>
        <taxon>Peniculida</taxon>
        <taxon>Parameciidae</taxon>
        <taxon>Paramecium</taxon>
    </lineage>
</organism>
<dbReference type="SMART" id="SM00709">
    <property type="entry name" value="Zpr1"/>
    <property type="match status" value="1"/>
</dbReference>
<dbReference type="FunFam" id="2.60.120.1040:FF:000006">
    <property type="entry name" value="Zinc finger protein zpr1"/>
    <property type="match status" value="1"/>
</dbReference>
<dbReference type="Proteomes" id="UP000688137">
    <property type="component" value="Unassembled WGS sequence"/>
</dbReference>
<name>A0A8S1KWI2_PARPR</name>
<evidence type="ECO:0000313" key="2">
    <source>
        <dbReference type="EMBL" id="CAD8059830.1"/>
    </source>
</evidence>
<dbReference type="PANTHER" id="PTHR10876">
    <property type="entry name" value="ZINC FINGER PROTEIN ZPR1"/>
    <property type="match status" value="1"/>
</dbReference>
<dbReference type="NCBIfam" id="TIGR00310">
    <property type="entry name" value="ZPR1_znf"/>
    <property type="match status" value="1"/>
</dbReference>
<comment type="caution">
    <text evidence="2">The sequence shown here is derived from an EMBL/GenBank/DDBJ whole genome shotgun (WGS) entry which is preliminary data.</text>
</comment>
<sequence length="214" mass="24251">MDKKSLSINEEILSQINLNNQDLNSAIKEQFDDDGVEFTNLCNQCGQDGINKMCKITIPFVRDLIIMSFSCNECGYRDTEIKGANGITPQGKMFRLYVNSQNDLKRNVFKSETASLQIPEIELEMCTGTLGAVFTTTQGIISKVLDHLRDKTPIYNSDDPYRDNKLQKVFDQLQAFHDGTKSFTLIIRDLIDSSFVSNVGEPNTDYNLQNRGRQ</sequence>
<proteinExistence type="predicted"/>
<dbReference type="PANTHER" id="PTHR10876:SF0">
    <property type="entry name" value="ZINC FINGER PROTEIN ZPR1"/>
    <property type="match status" value="1"/>
</dbReference>
<protein>
    <recommendedName>
        <fullName evidence="1">Zinc finger ZPR1-type domain-containing protein</fullName>
    </recommendedName>
</protein>
<dbReference type="OMA" id="EIELEMC"/>
<evidence type="ECO:0000313" key="3">
    <source>
        <dbReference type="Proteomes" id="UP000688137"/>
    </source>
</evidence>
<dbReference type="GO" id="GO:0005634">
    <property type="term" value="C:nucleus"/>
    <property type="evidence" value="ECO:0007669"/>
    <property type="project" value="TreeGrafter"/>
</dbReference>